<dbReference type="Proteomes" id="UP000029628">
    <property type="component" value="Unassembled WGS sequence"/>
</dbReference>
<keyword evidence="2" id="KW-1185">Reference proteome</keyword>
<reference evidence="1 2" key="1">
    <citation type="submission" date="2014-07" db="EMBL/GenBank/DDBJ databases">
        <authorList>
            <person name="McCorrison J."/>
            <person name="Sanka R."/>
            <person name="Torralba M."/>
            <person name="Gillis M."/>
            <person name="Haft D.H."/>
            <person name="Methe B."/>
            <person name="Sutton G."/>
            <person name="Nelson K.E."/>
        </authorList>
    </citation>
    <scope>NUCLEOTIDE SEQUENCE [LARGE SCALE GENOMIC DNA]</scope>
    <source>
        <strain evidence="1 2">DNF00314</strain>
    </source>
</reference>
<protein>
    <submittedName>
        <fullName evidence="1">Uncharacterized protein</fullName>
    </submittedName>
</protein>
<comment type="caution">
    <text evidence="1">The sequence shown here is derived from an EMBL/GenBank/DDBJ whole genome shotgun (WGS) entry which is preliminary data.</text>
</comment>
<evidence type="ECO:0000313" key="1">
    <source>
        <dbReference type="EMBL" id="KGF47543.1"/>
    </source>
</evidence>
<dbReference type="AlphaFoldDB" id="A0A096AKB2"/>
<dbReference type="RefSeq" id="WP_038152032.1">
    <property type="nucleotide sequence ID" value="NZ_JRNT01000008.1"/>
</dbReference>
<gene>
    <name evidence="1" type="ORF">HMPREF0872_03860</name>
</gene>
<dbReference type="EMBL" id="JRNT01000008">
    <property type="protein sequence ID" value="KGF47543.1"/>
    <property type="molecule type" value="Genomic_DNA"/>
</dbReference>
<sequence length="111" mass="12928">MKEMDRQEKATMIKDNEVLALVNSTIKALKKAHYNEIDVSDVIDIDDLEAQEYQKYEQIGAEVMQYWVVSRWLGEKLAKEGSIIVPYENHYYLWGRTGYGYALEDDFVGLV</sequence>
<name>A0A096AKB2_9FIRM</name>
<organism evidence="1 2">
    <name type="scientific">Veillonella montpellierensis DNF00314</name>
    <dbReference type="NCBI Taxonomy" id="1401067"/>
    <lineage>
        <taxon>Bacteria</taxon>
        <taxon>Bacillati</taxon>
        <taxon>Bacillota</taxon>
        <taxon>Negativicutes</taxon>
        <taxon>Veillonellales</taxon>
        <taxon>Veillonellaceae</taxon>
        <taxon>Veillonella</taxon>
    </lineage>
</organism>
<evidence type="ECO:0000313" key="2">
    <source>
        <dbReference type="Proteomes" id="UP000029628"/>
    </source>
</evidence>
<accession>A0A096AKB2</accession>
<proteinExistence type="predicted"/>